<dbReference type="InterPro" id="IPR014710">
    <property type="entry name" value="RmlC-like_jellyroll"/>
</dbReference>
<dbReference type="SUPFAM" id="SSF46785">
    <property type="entry name" value="Winged helix' DNA-binding domain"/>
    <property type="match status" value="1"/>
</dbReference>
<dbReference type="SUPFAM" id="SSF51206">
    <property type="entry name" value="cAMP-binding domain-like"/>
    <property type="match status" value="1"/>
</dbReference>
<dbReference type="Gene3D" id="1.10.10.10">
    <property type="entry name" value="Winged helix-like DNA-binding domain superfamily/Winged helix DNA-binding domain"/>
    <property type="match status" value="1"/>
</dbReference>
<dbReference type="PANTHER" id="PTHR24567">
    <property type="entry name" value="CRP FAMILY TRANSCRIPTIONAL REGULATORY PROTEIN"/>
    <property type="match status" value="1"/>
</dbReference>
<proteinExistence type="predicted"/>
<dbReference type="CDD" id="cd00092">
    <property type="entry name" value="HTH_CRP"/>
    <property type="match status" value="1"/>
</dbReference>
<dbReference type="Pfam" id="PF00027">
    <property type="entry name" value="cNMP_binding"/>
    <property type="match status" value="1"/>
</dbReference>
<dbReference type="PRINTS" id="PR00034">
    <property type="entry name" value="HTHCRP"/>
</dbReference>
<dbReference type="GO" id="GO:0003677">
    <property type="term" value="F:DNA binding"/>
    <property type="evidence" value="ECO:0007669"/>
    <property type="project" value="UniProtKB-KW"/>
</dbReference>
<dbReference type="Gene3D" id="2.60.120.10">
    <property type="entry name" value="Jelly Rolls"/>
    <property type="match status" value="1"/>
</dbReference>
<dbReference type="InterPro" id="IPR036390">
    <property type="entry name" value="WH_DNA-bd_sf"/>
</dbReference>
<evidence type="ECO:0000256" key="1">
    <source>
        <dbReference type="ARBA" id="ARBA00023015"/>
    </source>
</evidence>
<dbReference type="InterPro" id="IPR012318">
    <property type="entry name" value="HTH_CRP"/>
</dbReference>
<dbReference type="PANTHER" id="PTHR24567:SF74">
    <property type="entry name" value="HTH-TYPE TRANSCRIPTIONAL REGULATOR ARCR"/>
    <property type="match status" value="1"/>
</dbReference>
<keyword evidence="2" id="KW-0238">DNA-binding</keyword>
<reference evidence="5 6" key="1">
    <citation type="journal article" date="2018" name="Nat. Biotechnol.">
        <title>A standardized bacterial taxonomy based on genome phylogeny substantially revises the tree of life.</title>
        <authorList>
            <person name="Parks D.H."/>
            <person name="Chuvochina M."/>
            <person name="Waite D.W."/>
            <person name="Rinke C."/>
            <person name="Skarshewski A."/>
            <person name="Chaumeil P.A."/>
            <person name="Hugenholtz P."/>
        </authorList>
    </citation>
    <scope>NUCLEOTIDE SEQUENCE [LARGE SCALE GENOMIC DNA]</scope>
    <source>
        <strain evidence="5">UBA11728</strain>
    </source>
</reference>
<feature type="domain" description="HTH crp-type" evidence="4">
    <location>
        <begin position="152"/>
        <end position="218"/>
    </location>
</feature>
<protein>
    <submittedName>
        <fullName evidence="5">Crp/Fnr family transcriptional regulator</fullName>
    </submittedName>
</protein>
<dbReference type="Pfam" id="PF13545">
    <property type="entry name" value="HTH_Crp_2"/>
    <property type="match status" value="1"/>
</dbReference>
<evidence type="ECO:0000259" key="4">
    <source>
        <dbReference type="PROSITE" id="PS51063"/>
    </source>
</evidence>
<dbReference type="GO" id="GO:0005829">
    <property type="term" value="C:cytosol"/>
    <property type="evidence" value="ECO:0007669"/>
    <property type="project" value="TreeGrafter"/>
</dbReference>
<gene>
    <name evidence="5" type="ORF">DHW61_00840</name>
</gene>
<dbReference type="GO" id="GO:0003700">
    <property type="term" value="F:DNA-binding transcription factor activity"/>
    <property type="evidence" value="ECO:0007669"/>
    <property type="project" value="TreeGrafter"/>
</dbReference>
<sequence length="224" mass="25638">MITQEDLEYLGAKISFIPKLAKEEMDIFLNQTSPVKFHKDAIIYNNSTECLGVLIIKKGTLRAHMLSEQGKDITLYRLSDGDVCVLSASCVLKNITFDVNIQAESDTEAYLIKSCAFQKLMEHNIYVENFSYRTTIDRFSDVMWTMEQILFMSFDKRLAVFLLDESLKHKQDVIPLTHAQIAKYIGSAREVVSRMLKHFEEDGIVSLTRGGIEILDKKKLKSII</sequence>
<dbReference type="InterPro" id="IPR000595">
    <property type="entry name" value="cNMP-bd_dom"/>
</dbReference>
<dbReference type="SMART" id="SM00419">
    <property type="entry name" value="HTH_CRP"/>
    <property type="match status" value="1"/>
</dbReference>
<dbReference type="InterPro" id="IPR018490">
    <property type="entry name" value="cNMP-bd_dom_sf"/>
</dbReference>
<name>A0A3D2X2N5_9FIRM</name>
<evidence type="ECO:0000313" key="5">
    <source>
        <dbReference type="EMBL" id="HCL00967.1"/>
    </source>
</evidence>
<dbReference type="CDD" id="cd00038">
    <property type="entry name" value="CAP_ED"/>
    <property type="match status" value="1"/>
</dbReference>
<keyword evidence="3" id="KW-0804">Transcription</keyword>
<evidence type="ECO:0000256" key="2">
    <source>
        <dbReference type="ARBA" id="ARBA00023125"/>
    </source>
</evidence>
<dbReference type="InterPro" id="IPR050397">
    <property type="entry name" value="Env_Response_Regulators"/>
</dbReference>
<accession>A0A3D2X2N5</accession>
<comment type="caution">
    <text evidence="5">The sequence shown here is derived from an EMBL/GenBank/DDBJ whole genome shotgun (WGS) entry which is preliminary data.</text>
</comment>
<dbReference type="AlphaFoldDB" id="A0A3D2X2N5"/>
<keyword evidence="1" id="KW-0805">Transcription regulation</keyword>
<dbReference type="PROSITE" id="PS51063">
    <property type="entry name" value="HTH_CRP_2"/>
    <property type="match status" value="1"/>
</dbReference>
<organism evidence="5 6">
    <name type="scientific">Lachnoclostridium phytofermentans</name>
    <dbReference type="NCBI Taxonomy" id="66219"/>
    <lineage>
        <taxon>Bacteria</taxon>
        <taxon>Bacillati</taxon>
        <taxon>Bacillota</taxon>
        <taxon>Clostridia</taxon>
        <taxon>Lachnospirales</taxon>
        <taxon>Lachnospiraceae</taxon>
    </lineage>
</organism>
<evidence type="ECO:0000313" key="6">
    <source>
        <dbReference type="Proteomes" id="UP000262969"/>
    </source>
</evidence>
<dbReference type="EMBL" id="DPVV01000030">
    <property type="protein sequence ID" value="HCL00967.1"/>
    <property type="molecule type" value="Genomic_DNA"/>
</dbReference>
<evidence type="ECO:0000256" key="3">
    <source>
        <dbReference type="ARBA" id="ARBA00023163"/>
    </source>
</evidence>
<dbReference type="Proteomes" id="UP000262969">
    <property type="component" value="Unassembled WGS sequence"/>
</dbReference>
<dbReference type="InterPro" id="IPR036388">
    <property type="entry name" value="WH-like_DNA-bd_sf"/>
</dbReference>